<name>A0A178CVP4_9EURO</name>
<dbReference type="SUPFAM" id="SSF54373">
    <property type="entry name" value="FAD-linked reductases, C-terminal domain"/>
    <property type="match status" value="1"/>
</dbReference>
<comment type="caution">
    <text evidence="6">The sequence shown here is derived from an EMBL/GenBank/DDBJ whole genome shotgun (WGS) entry which is preliminary data.</text>
</comment>
<dbReference type="PRINTS" id="PR00420">
    <property type="entry name" value="RNGMNOXGNASE"/>
</dbReference>
<dbReference type="PANTHER" id="PTHR46720">
    <property type="entry name" value="HYDROXYLASE, PUTATIVE (AFU_ORTHOLOGUE AFUA_3G01460)-RELATED"/>
    <property type="match status" value="1"/>
</dbReference>
<dbReference type="InterPro" id="IPR036188">
    <property type="entry name" value="FAD/NAD-bd_sf"/>
</dbReference>
<keyword evidence="1" id="KW-0285">Flavoprotein</keyword>
<evidence type="ECO:0000256" key="2">
    <source>
        <dbReference type="ARBA" id="ARBA00022827"/>
    </source>
</evidence>
<proteinExistence type="predicted"/>
<keyword evidence="2" id="KW-0274">FAD</keyword>
<dbReference type="GO" id="GO:0044550">
    <property type="term" value="P:secondary metabolite biosynthetic process"/>
    <property type="evidence" value="ECO:0007669"/>
    <property type="project" value="TreeGrafter"/>
</dbReference>
<dbReference type="OrthoDB" id="417877at2759"/>
<keyword evidence="7" id="KW-1185">Reference proteome</keyword>
<accession>A0A178CVP4</accession>
<dbReference type="Proteomes" id="UP000185904">
    <property type="component" value="Unassembled WGS sequence"/>
</dbReference>
<feature type="transmembrane region" description="Helical" evidence="4">
    <location>
        <begin position="12"/>
        <end position="30"/>
    </location>
</feature>
<keyword evidence="4" id="KW-0812">Transmembrane</keyword>
<dbReference type="EMBL" id="LVCJ01000053">
    <property type="protein sequence ID" value="OAL33223.1"/>
    <property type="molecule type" value="Genomic_DNA"/>
</dbReference>
<organism evidence="6 7">
    <name type="scientific">Fonsecaea nubica</name>
    <dbReference type="NCBI Taxonomy" id="856822"/>
    <lineage>
        <taxon>Eukaryota</taxon>
        <taxon>Fungi</taxon>
        <taxon>Dikarya</taxon>
        <taxon>Ascomycota</taxon>
        <taxon>Pezizomycotina</taxon>
        <taxon>Eurotiomycetes</taxon>
        <taxon>Chaetothyriomycetidae</taxon>
        <taxon>Chaetothyriales</taxon>
        <taxon>Herpotrichiellaceae</taxon>
        <taxon>Fonsecaea</taxon>
    </lineage>
</organism>
<evidence type="ECO:0000256" key="4">
    <source>
        <dbReference type="SAM" id="Phobius"/>
    </source>
</evidence>
<dbReference type="InterPro" id="IPR051104">
    <property type="entry name" value="FAD_monoxygenase"/>
</dbReference>
<dbReference type="PANTHER" id="PTHR46720:SF3">
    <property type="entry name" value="FAD-BINDING DOMAIN-CONTAINING PROTEIN-RELATED"/>
    <property type="match status" value="1"/>
</dbReference>
<sequence>MGDAEDGKSPLRIAIIGGGIGGLSLLLGILRHCDQRVLEPHLFEAAHAFSEIGAGVGFLPNAVRAMHAIDPRIYDSYSRIADKAPSVTVDGREMSEFANVYMGMDGRGGANTDKAFERICTIHNENKFRNVHRAVFLDAMVNLLPGGFRGGLVNFNKRCVDIQDDGKRVKVLFADGTSEIFDAVVGCDGVKSQVRNILHGEQEKYEPQFTGKYAYRGLIPIDDAISVLGKGVAMTQALIFGYGGHLVTFPIDQGKTLNVVAFRDAPKWNHGTNWVVPVTVEDVLEDFKGWSQPVSKLLSLLKKPDKWGLFDLPPAASFVRGGKICLVGDCAHASTPHLGAGAGMAIEDAAVLSRLLGEMHTPETVHLANAFAAYDSVRRERDQRLVVASRNAGMLYEFETPGVEDDLERIRRILDSQWDWIWDLDIGVHCEEAIKLMYCPERLSSLSKAW</sequence>
<evidence type="ECO:0000313" key="7">
    <source>
        <dbReference type="Proteomes" id="UP000185904"/>
    </source>
</evidence>
<dbReference type="RefSeq" id="XP_022498235.1">
    <property type="nucleotide sequence ID" value="XM_022645825.1"/>
</dbReference>
<keyword evidence="4" id="KW-1133">Transmembrane helix</keyword>
<evidence type="ECO:0000256" key="3">
    <source>
        <dbReference type="ARBA" id="ARBA00023002"/>
    </source>
</evidence>
<dbReference type="GO" id="GO:0071949">
    <property type="term" value="F:FAD binding"/>
    <property type="evidence" value="ECO:0007669"/>
    <property type="project" value="InterPro"/>
</dbReference>
<dbReference type="SUPFAM" id="SSF51905">
    <property type="entry name" value="FAD/NAD(P)-binding domain"/>
    <property type="match status" value="1"/>
</dbReference>
<dbReference type="Gene3D" id="3.50.50.60">
    <property type="entry name" value="FAD/NAD(P)-binding domain"/>
    <property type="match status" value="1"/>
</dbReference>
<reference evidence="6 7" key="1">
    <citation type="submission" date="2016-03" db="EMBL/GenBank/DDBJ databases">
        <title>The draft genome sequence of Fonsecaea nubica causative agent of cutaneous subcutaneous infection in human host.</title>
        <authorList>
            <person name="Costa F."/>
            <person name="Sybren D.H."/>
            <person name="Raittz R.T."/>
            <person name="Weiss V.A."/>
            <person name="Leao A.C."/>
            <person name="Gomes R."/>
            <person name="De Souza E.M."/>
            <person name="Pedrosa F.O."/>
            <person name="Steffens M.B."/>
            <person name="Bombassaro A."/>
            <person name="Tadra-Sfeir M.Z."/>
            <person name="Moreno L.F."/>
            <person name="Najafzadeh M.J."/>
            <person name="Felipe M.S."/>
            <person name="Teixeira M."/>
            <person name="Sun J."/>
            <person name="Xi L."/>
            <person name="Castro M.A."/>
            <person name="Vicente V.A."/>
        </authorList>
    </citation>
    <scope>NUCLEOTIDE SEQUENCE [LARGE SCALE GENOMIC DNA]</scope>
    <source>
        <strain evidence="6 7">CBS 269.64</strain>
    </source>
</reference>
<evidence type="ECO:0000313" key="6">
    <source>
        <dbReference type="EMBL" id="OAL33223.1"/>
    </source>
</evidence>
<gene>
    <name evidence="6" type="ORF">AYO20_07540</name>
</gene>
<keyword evidence="4" id="KW-0472">Membrane</keyword>
<dbReference type="Pfam" id="PF01494">
    <property type="entry name" value="FAD_binding_3"/>
    <property type="match status" value="1"/>
</dbReference>
<dbReference type="GO" id="GO:0016491">
    <property type="term" value="F:oxidoreductase activity"/>
    <property type="evidence" value="ECO:0007669"/>
    <property type="project" value="UniProtKB-KW"/>
</dbReference>
<dbReference type="GeneID" id="34590951"/>
<keyword evidence="3" id="KW-0560">Oxidoreductase</keyword>
<dbReference type="AlphaFoldDB" id="A0A178CVP4"/>
<evidence type="ECO:0000259" key="5">
    <source>
        <dbReference type="Pfam" id="PF01494"/>
    </source>
</evidence>
<dbReference type="InterPro" id="IPR002938">
    <property type="entry name" value="FAD-bd"/>
</dbReference>
<feature type="domain" description="FAD-binding" evidence="5">
    <location>
        <begin position="319"/>
        <end position="386"/>
    </location>
</feature>
<evidence type="ECO:0000256" key="1">
    <source>
        <dbReference type="ARBA" id="ARBA00022630"/>
    </source>
</evidence>
<protein>
    <recommendedName>
        <fullName evidence="5">FAD-binding domain-containing protein</fullName>
    </recommendedName>
</protein>